<sequence>MGGFLSHLKPENNEEVFNATCGPIRGNIYRHDEKIVDGYLGIPFAKPPIGDLEFKKPVASEKWNEPLDCYKYGPGCPQSGVFAAMFLQKGIREFGEDNCLNLNVFVPRSKSSEFPKGLPVMVYFYGGGFEVGFSSMIDDYSLSGTLPLYDVIVVSANYRVGPLGFLTTGDDVARGNYGLWDQTLALKWIQENISSFGGDPDNVTLFGTSAGGASTDFLALSPHSNKLFHRFIANSGSAFCDFAIRPKELQARIFREFAKHHGYTGEDSQSLLEWYKAQETDKFSEVLSFKREVSGFLSFVPNLDGDFFPKPFDELRKEAPKMDVIATVGEYEGLGFMMSVPNGQTPEETFAWFFGPDLVNDTEEVKNKLVDLYLKDVDRNDKEAVTKRVVEFVGDAWFNIGILDTVRSCAKYGSNAYLASFDYYTENPNNPPPLVELPFNAATHGSELRYIIGEGFGKFTPIEEELKVMKMMGTMVTNFAKYGNPNGRNGPELWEKYTETHPERYFKIDYPKSEMRDGFQNGRMKLFDEINRNGKKYQEIVYGKKV</sequence>
<keyword evidence="2" id="KW-0719">Serine esterase</keyword>
<dbReference type="InterPro" id="IPR002018">
    <property type="entry name" value="CarbesteraseB"/>
</dbReference>
<dbReference type="SUPFAM" id="SSF53474">
    <property type="entry name" value="alpha/beta-Hydrolases"/>
    <property type="match status" value="1"/>
</dbReference>
<comment type="similarity">
    <text evidence="1 4">Belongs to the type-B carboxylesterase/lipase family.</text>
</comment>
<dbReference type="STRING" id="1561998.A0A1I7TYS8"/>
<dbReference type="Proteomes" id="UP000095282">
    <property type="component" value="Unplaced"/>
</dbReference>
<organism evidence="6 7">
    <name type="scientific">Caenorhabditis tropicalis</name>
    <dbReference type="NCBI Taxonomy" id="1561998"/>
    <lineage>
        <taxon>Eukaryota</taxon>
        <taxon>Metazoa</taxon>
        <taxon>Ecdysozoa</taxon>
        <taxon>Nematoda</taxon>
        <taxon>Chromadorea</taxon>
        <taxon>Rhabditida</taxon>
        <taxon>Rhabditina</taxon>
        <taxon>Rhabditomorpha</taxon>
        <taxon>Rhabditoidea</taxon>
        <taxon>Rhabditidae</taxon>
        <taxon>Peloderinae</taxon>
        <taxon>Caenorhabditis</taxon>
    </lineage>
</organism>
<reference evidence="7" key="1">
    <citation type="submission" date="2016-11" db="UniProtKB">
        <authorList>
            <consortium name="WormBaseParasite"/>
        </authorList>
    </citation>
    <scope>IDENTIFICATION</scope>
</reference>
<dbReference type="InterPro" id="IPR043187">
    <property type="entry name" value="CM06B1-like"/>
</dbReference>
<dbReference type="Gene3D" id="3.40.50.1820">
    <property type="entry name" value="alpha/beta hydrolase"/>
    <property type="match status" value="1"/>
</dbReference>
<evidence type="ECO:0000256" key="3">
    <source>
        <dbReference type="ARBA" id="ARBA00022801"/>
    </source>
</evidence>
<dbReference type="Pfam" id="PF00135">
    <property type="entry name" value="COesterase"/>
    <property type="match status" value="1"/>
</dbReference>
<protein>
    <recommendedName>
        <fullName evidence="4">Carboxylic ester hydrolase</fullName>
        <ecNumber evidence="4">3.1.1.-</ecNumber>
    </recommendedName>
</protein>
<feature type="domain" description="Carboxylesterase type B" evidence="5">
    <location>
        <begin position="15"/>
        <end position="525"/>
    </location>
</feature>
<evidence type="ECO:0000313" key="7">
    <source>
        <dbReference type="WBParaSite" id="Csp11.Scaffold629.g13145.t1"/>
    </source>
</evidence>
<dbReference type="PANTHER" id="PTHR45029">
    <property type="entry name" value="CARBOXYLIC ESTER HYDROLASE-RELATED"/>
    <property type="match status" value="1"/>
</dbReference>
<dbReference type="InterPro" id="IPR019826">
    <property type="entry name" value="Carboxylesterase_B_AS"/>
</dbReference>
<evidence type="ECO:0000256" key="4">
    <source>
        <dbReference type="RuleBase" id="RU361235"/>
    </source>
</evidence>
<accession>A0A1I7TYS8</accession>
<dbReference type="WBParaSite" id="Csp11.Scaffold629.g13145.t1">
    <property type="protein sequence ID" value="Csp11.Scaffold629.g13145.t1"/>
    <property type="gene ID" value="Csp11.Scaffold629.g13145"/>
</dbReference>
<dbReference type="AlphaFoldDB" id="A0A1I7TYS8"/>
<dbReference type="PANTHER" id="PTHR45029:SF2">
    <property type="entry name" value="CARBOXYLIC ESTER HYDROLASE"/>
    <property type="match status" value="1"/>
</dbReference>
<dbReference type="InterPro" id="IPR029058">
    <property type="entry name" value="AB_hydrolase_fold"/>
</dbReference>
<evidence type="ECO:0000256" key="1">
    <source>
        <dbReference type="ARBA" id="ARBA00005964"/>
    </source>
</evidence>
<dbReference type="PROSITE" id="PS00122">
    <property type="entry name" value="CARBOXYLESTERASE_B_1"/>
    <property type="match status" value="1"/>
</dbReference>
<evidence type="ECO:0000259" key="5">
    <source>
        <dbReference type="Pfam" id="PF00135"/>
    </source>
</evidence>
<keyword evidence="3 4" id="KW-0378">Hydrolase</keyword>
<dbReference type="eggNOG" id="KOG1516">
    <property type="taxonomic scope" value="Eukaryota"/>
</dbReference>
<keyword evidence="6" id="KW-1185">Reference proteome</keyword>
<proteinExistence type="inferred from homology"/>
<name>A0A1I7TYS8_9PELO</name>
<evidence type="ECO:0000313" key="6">
    <source>
        <dbReference type="Proteomes" id="UP000095282"/>
    </source>
</evidence>
<dbReference type="GO" id="GO:0052689">
    <property type="term" value="F:carboxylic ester hydrolase activity"/>
    <property type="evidence" value="ECO:0007669"/>
    <property type="project" value="UniProtKB-KW"/>
</dbReference>
<evidence type="ECO:0000256" key="2">
    <source>
        <dbReference type="ARBA" id="ARBA00022487"/>
    </source>
</evidence>
<dbReference type="EC" id="3.1.1.-" evidence="4"/>